<evidence type="ECO:0000256" key="3">
    <source>
        <dbReference type="ARBA" id="ARBA00022837"/>
    </source>
</evidence>
<feature type="domain" description="Calx-beta" evidence="6">
    <location>
        <begin position="83"/>
        <end position="189"/>
    </location>
</feature>
<evidence type="ECO:0000259" key="6">
    <source>
        <dbReference type="Pfam" id="PF03160"/>
    </source>
</evidence>
<dbReference type="GO" id="GO:0030001">
    <property type="term" value="P:metal ion transport"/>
    <property type="evidence" value="ECO:0007669"/>
    <property type="project" value="TreeGrafter"/>
</dbReference>
<feature type="domain" description="Calx-beta" evidence="6">
    <location>
        <begin position="23"/>
        <end position="67"/>
    </location>
</feature>
<feature type="domain" description="Calx-beta" evidence="6">
    <location>
        <begin position="224"/>
        <end position="311"/>
    </location>
</feature>
<organism evidence="7">
    <name type="scientific">Amphimedon queenslandica</name>
    <name type="common">Sponge</name>
    <dbReference type="NCBI Taxonomy" id="400682"/>
    <lineage>
        <taxon>Eukaryota</taxon>
        <taxon>Metazoa</taxon>
        <taxon>Porifera</taxon>
        <taxon>Demospongiae</taxon>
        <taxon>Heteroscleromorpha</taxon>
        <taxon>Haplosclerida</taxon>
        <taxon>Niphatidae</taxon>
        <taxon>Amphimedon</taxon>
    </lineage>
</organism>
<keyword evidence="1 5" id="KW-0732">Signal</keyword>
<dbReference type="SUPFAM" id="SSF141072">
    <property type="entry name" value="CalX-like"/>
    <property type="match status" value="2"/>
</dbReference>
<dbReference type="GO" id="GO:0016020">
    <property type="term" value="C:membrane"/>
    <property type="evidence" value="ECO:0007669"/>
    <property type="project" value="InterPro"/>
</dbReference>
<reference evidence="7" key="1">
    <citation type="submission" date="2017-05" db="UniProtKB">
        <authorList>
            <consortium name="EnsemblMetazoa"/>
        </authorList>
    </citation>
    <scope>IDENTIFICATION</scope>
</reference>
<dbReference type="Pfam" id="PF03160">
    <property type="entry name" value="Calx-beta"/>
    <property type="match status" value="3"/>
</dbReference>
<keyword evidence="2" id="KW-0677">Repeat</keyword>
<dbReference type="InterPro" id="IPR038081">
    <property type="entry name" value="CalX-like_sf"/>
</dbReference>
<sequence length="366" mass="37622">MTAFLYLCIVLQLLHLTAAVAIAPSVSFESSSTVSIPEGTTAEVCLTITGTVSSSFAVSLVATDDTAALQLLHLTVAIAPIVPTVSFESSSTVSIPEGTSADVCLTITGAAAGPITILLGATDQSAIAPDDYTAPSSVTYIPGGSNIVCISITAVQDNVDEPSENFTYTILAGMGDYAIGAPSNITITIPGAPPPPPPCPCKDRIATLAFLQLLHLTVAIVSTAPTVSFESSSTVITEGTSAEVCLTITGTVFVPITVTLTATPGTADASDYTASTAVIVNPGDSRVCATVTAIQDNVDEPDETIIYAVHSGSGYTAGGIMYHLLTITPPPPCPCKDRIATLACKYMENNGEYLPMPCRELLENNP</sequence>
<dbReference type="EnsemblMetazoa" id="Aqu2.1.40723_001">
    <property type="protein sequence ID" value="Aqu2.1.40723_001"/>
    <property type="gene ID" value="Aqu2.1.40723"/>
</dbReference>
<dbReference type="AlphaFoldDB" id="A0A1X7VMU2"/>
<dbReference type="InParanoid" id="A0A1X7VMU2"/>
<keyword evidence="4" id="KW-0406">Ion transport</keyword>
<name>A0A1X7VMU2_AMPQE</name>
<protein>
    <recommendedName>
        <fullName evidence="6">Calx-beta domain-containing protein</fullName>
    </recommendedName>
</protein>
<keyword evidence="3" id="KW-0106">Calcium</keyword>
<dbReference type="PANTHER" id="PTHR11878">
    <property type="entry name" value="SODIUM/CALCIUM EXCHANGER"/>
    <property type="match status" value="1"/>
</dbReference>
<dbReference type="InterPro" id="IPR003644">
    <property type="entry name" value="Calx_beta"/>
</dbReference>
<evidence type="ECO:0000256" key="4">
    <source>
        <dbReference type="ARBA" id="ARBA00023065"/>
    </source>
</evidence>
<evidence type="ECO:0000313" key="7">
    <source>
        <dbReference type="EnsemblMetazoa" id="Aqu2.1.40723_001"/>
    </source>
</evidence>
<dbReference type="PANTHER" id="PTHR11878:SF65">
    <property type="entry name" value="NA_CA-EXCHANGE PROTEIN, ISOFORM G"/>
    <property type="match status" value="1"/>
</dbReference>
<dbReference type="Gene3D" id="2.60.40.2030">
    <property type="match status" value="2"/>
</dbReference>
<evidence type="ECO:0000256" key="5">
    <source>
        <dbReference type="SAM" id="SignalP"/>
    </source>
</evidence>
<keyword evidence="4" id="KW-0813">Transport</keyword>
<accession>A0A1X7VMU2</accession>
<dbReference type="InterPro" id="IPR051171">
    <property type="entry name" value="CaCA"/>
</dbReference>
<proteinExistence type="predicted"/>
<feature type="chain" id="PRO_5012281915" description="Calx-beta domain-containing protein" evidence="5">
    <location>
        <begin position="20"/>
        <end position="366"/>
    </location>
</feature>
<feature type="signal peptide" evidence="5">
    <location>
        <begin position="1"/>
        <end position="19"/>
    </location>
</feature>
<dbReference type="GO" id="GO:0007154">
    <property type="term" value="P:cell communication"/>
    <property type="evidence" value="ECO:0007669"/>
    <property type="project" value="InterPro"/>
</dbReference>
<evidence type="ECO:0000256" key="1">
    <source>
        <dbReference type="ARBA" id="ARBA00022729"/>
    </source>
</evidence>
<evidence type="ECO:0000256" key="2">
    <source>
        <dbReference type="ARBA" id="ARBA00022737"/>
    </source>
</evidence>